<gene>
    <name evidence="1" type="ORF">H4C80_22975</name>
</gene>
<dbReference type="Gene3D" id="2.30.320.10">
    <property type="entry name" value="YwqG-like"/>
    <property type="match status" value="1"/>
</dbReference>
<dbReference type="RefSeq" id="WP_182390360.1">
    <property type="nucleotide sequence ID" value="NZ_JACGCX010000022.1"/>
</dbReference>
<evidence type="ECO:0000313" key="1">
    <source>
        <dbReference type="EMBL" id="MBA6099961.1"/>
    </source>
</evidence>
<evidence type="ECO:0000313" key="2">
    <source>
        <dbReference type="Proteomes" id="UP000545074"/>
    </source>
</evidence>
<protein>
    <submittedName>
        <fullName evidence="1">DUF1963 domain-containing protein</fullName>
    </submittedName>
</protein>
<dbReference type="EMBL" id="JACGCX010000022">
    <property type="protein sequence ID" value="MBA6099961.1"/>
    <property type="molecule type" value="Genomic_DNA"/>
</dbReference>
<dbReference type="Proteomes" id="UP000545074">
    <property type="component" value="Unassembled WGS sequence"/>
</dbReference>
<sequence>MKVYKLVEASGDGPFVFGGDSAYLAAWPKNPDGQDLILLFTINCKIARQRLKRSDLPSEGFLHVFSTYDPDEYFIDSITADEVQQTKGVASYTYVVHANVGKSVKSPRPSIPLRFADFEECSIDDDELSVASLFALDAPAGAVIPTEISENYVFLCQVYSSDFPTPYQDALYMTDGVGYLLVNKYIGNDKSDGCFFVQVA</sequence>
<proteinExistence type="predicted"/>
<reference evidence="1 2" key="1">
    <citation type="submission" date="2020-07" db="EMBL/GenBank/DDBJ databases">
        <title>Diversity of carbapenemase encoding genes among Pseudomonas putida group clinical isolates in a tertiary Brazilian hospital.</title>
        <authorList>
            <person name="Alberto-Lei F."/>
            <person name="Nodari C.S."/>
            <person name="Streling A.P."/>
            <person name="Paulino J.T."/>
            <person name="Bessa-Neto F.O."/>
            <person name="Cayo R."/>
            <person name="Gales A.C."/>
        </authorList>
    </citation>
    <scope>NUCLEOTIDE SEQUENCE [LARGE SCALE GENOMIC DNA]</scope>
    <source>
        <strain evidence="1 2">12815</strain>
    </source>
</reference>
<name>A0A7W2KK57_9PSED</name>
<comment type="caution">
    <text evidence="1">The sequence shown here is derived from an EMBL/GenBank/DDBJ whole genome shotgun (WGS) entry which is preliminary data.</text>
</comment>
<accession>A0A7W2KK57</accession>
<organism evidence="1 2">
    <name type="scientific">Pseudomonas juntendi</name>
    <dbReference type="NCBI Taxonomy" id="2666183"/>
    <lineage>
        <taxon>Bacteria</taxon>
        <taxon>Pseudomonadati</taxon>
        <taxon>Pseudomonadota</taxon>
        <taxon>Gammaproteobacteria</taxon>
        <taxon>Pseudomonadales</taxon>
        <taxon>Pseudomonadaceae</taxon>
        <taxon>Pseudomonas</taxon>
    </lineage>
</organism>
<dbReference type="AlphaFoldDB" id="A0A7W2KK57"/>